<organism evidence="1">
    <name type="scientific">marine sediment metagenome</name>
    <dbReference type="NCBI Taxonomy" id="412755"/>
    <lineage>
        <taxon>unclassified sequences</taxon>
        <taxon>metagenomes</taxon>
        <taxon>ecological metagenomes</taxon>
    </lineage>
</organism>
<dbReference type="AlphaFoldDB" id="A0A0F9F5R4"/>
<comment type="caution">
    <text evidence="1">The sequence shown here is derived from an EMBL/GenBank/DDBJ whole genome shotgun (WGS) entry which is preliminary data.</text>
</comment>
<reference evidence="1" key="1">
    <citation type="journal article" date="2015" name="Nature">
        <title>Complex archaea that bridge the gap between prokaryotes and eukaryotes.</title>
        <authorList>
            <person name="Spang A."/>
            <person name="Saw J.H."/>
            <person name="Jorgensen S.L."/>
            <person name="Zaremba-Niedzwiedzka K."/>
            <person name="Martijn J."/>
            <person name="Lind A.E."/>
            <person name="van Eijk R."/>
            <person name="Schleper C."/>
            <person name="Guy L."/>
            <person name="Ettema T.J."/>
        </authorList>
    </citation>
    <scope>NUCLEOTIDE SEQUENCE</scope>
</reference>
<proteinExistence type="predicted"/>
<protein>
    <submittedName>
        <fullName evidence="1">Uncharacterized protein</fullName>
    </submittedName>
</protein>
<gene>
    <name evidence="1" type="ORF">LCGC14_2345880</name>
</gene>
<name>A0A0F9F5R4_9ZZZZ</name>
<accession>A0A0F9F5R4</accession>
<sequence length="226" mass="25738">PPLVDLGLVGLETEDISKAFQLELQRQQVVTGRERVGLERERIGLLKDKLSFDKLKAMSKPEGTAAMQNYKFYVKQETGAGRTPKSFATWEEDEKTGKQNDYKFYVSQGGDLSFHEWDLELRRAGATAISLGARADIAVGKRFRTPEYVDRVVKEEIGDLFTGFLSDLEAPEQKLKMRRRVYADIRRAFPKAKITGVTDSRGIQFFVDGDKFIYWTDPDIPKGVFE</sequence>
<evidence type="ECO:0000313" key="1">
    <source>
        <dbReference type="EMBL" id="KKL46407.1"/>
    </source>
</evidence>
<feature type="non-terminal residue" evidence="1">
    <location>
        <position position="1"/>
    </location>
</feature>
<dbReference type="EMBL" id="LAZR01034042">
    <property type="protein sequence ID" value="KKL46407.1"/>
    <property type="molecule type" value="Genomic_DNA"/>
</dbReference>